<feature type="region of interest" description="Disordered" evidence="1">
    <location>
        <begin position="27"/>
        <end position="72"/>
    </location>
</feature>
<feature type="chain" id="PRO_5039360963" evidence="2">
    <location>
        <begin position="22"/>
        <end position="298"/>
    </location>
</feature>
<evidence type="ECO:0000259" key="3">
    <source>
        <dbReference type="PROSITE" id="PS51677"/>
    </source>
</evidence>
<evidence type="ECO:0000256" key="1">
    <source>
        <dbReference type="SAM" id="MobiDB-lite"/>
    </source>
</evidence>
<dbReference type="Pfam" id="PF01522">
    <property type="entry name" value="Polysacc_deac_1"/>
    <property type="match status" value="1"/>
</dbReference>
<sequence>MKKTLTLVLALAMCCMCFVGCGTDTKPEDKENSSSLMTPSRGNEHSDTDPSTSQGTAAAANSQTTAKQDYDSLNGDKIGWGQGYEKDADGIPTSCTQMQAKLGKYGAMFIGAKEKTIYLTFDQGYENGFTATILDTLKEKKVPATFFLTYDYCKTEEVLIRRMIAEGHTLGNHSQKHKSFPTISVSEAQQDIDFMHQHVKNVYGYDMKVFRFPMGEYSERMLAAVQDYGYKSIFWSFAYKDWVTDAQPDKAESLQKLQENLHPGAIYLLHSVSSTNAAILGDFIDYALAQGYTFAAIA</sequence>
<dbReference type="EC" id="3.-.-.-" evidence="4"/>
<protein>
    <submittedName>
        <fullName evidence="4">Probable polysaccharide deacetylase pdaA</fullName>
        <ecNumber evidence="4">3.-.-.-</ecNumber>
    </submittedName>
</protein>
<dbReference type="EMBL" id="FMHG01000001">
    <property type="protein sequence ID" value="SCJ65295.1"/>
    <property type="molecule type" value="Genomic_DNA"/>
</dbReference>
<dbReference type="PROSITE" id="PS51677">
    <property type="entry name" value="NODB"/>
    <property type="match status" value="1"/>
</dbReference>
<dbReference type="PANTHER" id="PTHR10587:SF78">
    <property type="entry name" value="PEPTIDOGLYCAN-N-ACETYLMURAMIC ACID DEACETYLASE PDAA"/>
    <property type="match status" value="1"/>
</dbReference>
<keyword evidence="4" id="KW-0378">Hydrolase</keyword>
<dbReference type="InterPro" id="IPR050248">
    <property type="entry name" value="Polysacc_deacetylase_ArnD"/>
</dbReference>
<dbReference type="GO" id="GO:0016810">
    <property type="term" value="F:hydrolase activity, acting on carbon-nitrogen (but not peptide) bonds"/>
    <property type="evidence" value="ECO:0007669"/>
    <property type="project" value="InterPro"/>
</dbReference>
<dbReference type="AlphaFoldDB" id="A0A1C6I807"/>
<proteinExistence type="predicted"/>
<keyword evidence="2" id="KW-0732">Signal</keyword>
<organism evidence="4">
    <name type="scientific">uncultured Anaerotruncus sp</name>
    <dbReference type="NCBI Taxonomy" id="905011"/>
    <lineage>
        <taxon>Bacteria</taxon>
        <taxon>Bacillati</taxon>
        <taxon>Bacillota</taxon>
        <taxon>Clostridia</taxon>
        <taxon>Eubacteriales</taxon>
        <taxon>Oscillospiraceae</taxon>
        <taxon>Anaerotruncus</taxon>
        <taxon>environmental samples</taxon>
    </lineage>
</organism>
<dbReference type="SUPFAM" id="SSF88713">
    <property type="entry name" value="Glycoside hydrolase/deacetylase"/>
    <property type="match status" value="1"/>
</dbReference>
<dbReference type="InterPro" id="IPR011330">
    <property type="entry name" value="Glyco_hydro/deAcase_b/a-brl"/>
</dbReference>
<accession>A0A1C6I807</accession>
<feature type="domain" description="NodB homology" evidence="3">
    <location>
        <begin position="115"/>
        <end position="295"/>
    </location>
</feature>
<feature type="signal peptide" evidence="2">
    <location>
        <begin position="1"/>
        <end position="21"/>
    </location>
</feature>
<reference evidence="4" key="1">
    <citation type="submission" date="2015-09" db="EMBL/GenBank/DDBJ databases">
        <authorList>
            <consortium name="Pathogen Informatics"/>
        </authorList>
    </citation>
    <scope>NUCLEOTIDE SEQUENCE</scope>
    <source>
        <strain evidence="4">2789STDY5834896</strain>
    </source>
</reference>
<name>A0A1C6I807_9FIRM</name>
<dbReference type="Gene3D" id="3.20.20.370">
    <property type="entry name" value="Glycoside hydrolase/deacetylase"/>
    <property type="match status" value="1"/>
</dbReference>
<dbReference type="PANTHER" id="PTHR10587">
    <property type="entry name" value="GLYCOSYL TRANSFERASE-RELATED"/>
    <property type="match status" value="1"/>
</dbReference>
<feature type="compositionally biased region" description="Polar residues" evidence="1">
    <location>
        <begin position="49"/>
        <end position="67"/>
    </location>
</feature>
<evidence type="ECO:0000313" key="4">
    <source>
        <dbReference type="EMBL" id="SCJ65295.1"/>
    </source>
</evidence>
<dbReference type="GO" id="GO:0016020">
    <property type="term" value="C:membrane"/>
    <property type="evidence" value="ECO:0007669"/>
    <property type="project" value="TreeGrafter"/>
</dbReference>
<evidence type="ECO:0000256" key="2">
    <source>
        <dbReference type="SAM" id="SignalP"/>
    </source>
</evidence>
<dbReference type="InterPro" id="IPR002509">
    <property type="entry name" value="NODB_dom"/>
</dbReference>
<gene>
    <name evidence="4" type="primary">pdaA_1</name>
    <name evidence="4" type="ORF">SAMEA3545359_01267</name>
</gene>
<dbReference type="GO" id="GO:0005975">
    <property type="term" value="P:carbohydrate metabolic process"/>
    <property type="evidence" value="ECO:0007669"/>
    <property type="project" value="InterPro"/>
</dbReference>